<dbReference type="PROSITE" id="PS50005">
    <property type="entry name" value="TPR"/>
    <property type="match status" value="2"/>
</dbReference>
<organism evidence="5 6">
    <name type="scientific">Shouchella lehensis G1</name>
    <dbReference type="NCBI Taxonomy" id="1246626"/>
    <lineage>
        <taxon>Bacteria</taxon>
        <taxon>Bacillati</taxon>
        <taxon>Bacillota</taxon>
        <taxon>Bacilli</taxon>
        <taxon>Bacillales</taxon>
        <taxon>Bacillaceae</taxon>
        <taxon>Shouchella</taxon>
    </lineage>
</organism>
<dbReference type="Pfam" id="PF13424">
    <property type="entry name" value="TPR_12"/>
    <property type="match status" value="1"/>
</dbReference>
<gene>
    <name evidence="5" type="ORF">BleG1_3559</name>
</gene>
<dbReference type="InterPro" id="IPR011990">
    <property type="entry name" value="TPR-like_helical_dom_sf"/>
</dbReference>
<feature type="repeat" description="TPR" evidence="3">
    <location>
        <begin position="212"/>
        <end position="245"/>
    </location>
</feature>
<dbReference type="KEGG" id="ble:BleG1_3559"/>
<keyword evidence="5" id="KW-0808">Transferase</keyword>
<dbReference type="eggNOG" id="COG0457">
    <property type="taxonomic scope" value="Bacteria"/>
</dbReference>
<sequence>MKTYAVERVGQQIVEWYSCIMTKDIKQAKLLKLEVDIMVANMEPDDKMLAYYQLVSLQYDLLVLREAPDEKTEALDETILENIAVQTNDYLNFMYYYVWGQTEFYKQRYKSAIRTYKIAERLIEKVKDPLEKAEFYQKLGISYYRIDQYTFAFSYLEQALEIFEKDPSYILNVISCKQILAGIHSELKEYEKAEVIYNELIVLSKPYSYYQGLTTYNRGVNRILVGNFEEAIQQFEKALEIEEFRNSAIYLKARYHILNLQMRLGNYTEGLEQLEEEVHNEDAQEIKGKLLICRGLYLNEGYSFIEEGINLLQANEYYDECRDLCEEISKHYKKMNDFEMALYYLECANEMSNKTILGVDQS</sequence>
<dbReference type="Pfam" id="PF18801">
    <property type="entry name" value="RapH_N"/>
    <property type="match status" value="1"/>
</dbReference>
<dbReference type="HOGENOM" id="CLU_060258_1_0_9"/>
<dbReference type="Gene3D" id="1.25.40.10">
    <property type="entry name" value="Tetratricopeptide repeat domain"/>
    <property type="match status" value="1"/>
</dbReference>
<feature type="coiled-coil region" evidence="4">
    <location>
        <begin position="257"/>
        <end position="284"/>
    </location>
</feature>
<dbReference type="InterPro" id="IPR019734">
    <property type="entry name" value="TPR_rpt"/>
</dbReference>
<dbReference type="GO" id="GO:0032259">
    <property type="term" value="P:methylation"/>
    <property type="evidence" value="ECO:0007669"/>
    <property type="project" value="UniProtKB-KW"/>
</dbReference>
<reference evidence="5 6" key="1">
    <citation type="journal article" date="2014" name="Gene">
        <title>A comparative genomic analysis of the alkalitolerant soil bacterium Bacillus lehensis G1.</title>
        <authorList>
            <person name="Noor Y.M."/>
            <person name="Samsulrizal N.H."/>
            <person name="Jema'on N.A."/>
            <person name="Low K.O."/>
            <person name="Ramli A.N."/>
            <person name="Alias N.I."/>
            <person name="Damis S.I."/>
            <person name="Fuzi S.F."/>
            <person name="Isa M.N."/>
            <person name="Murad A.M."/>
            <person name="Raih M.F."/>
            <person name="Bakar F.D."/>
            <person name="Najimudin N."/>
            <person name="Mahadi N.M."/>
            <person name="Illias R.M."/>
        </authorList>
    </citation>
    <scope>NUCLEOTIDE SEQUENCE [LARGE SCALE GENOMIC DNA]</scope>
    <source>
        <strain evidence="5 6">G1</strain>
    </source>
</reference>
<keyword evidence="5" id="KW-0489">Methyltransferase</keyword>
<evidence type="ECO:0000256" key="3">
    <source>
        <dbReference type="PROSITE-ProRule" id="PRU00339"/>
    </source>
</evidence>
<evidence type="ECO:0000256" key="4">
    <source>
        <dbReference type="SAM" id="Coils"/>
    </source>
</evidence>
<name>A0A060LXZ4_9BACI</name>
<accession>A0A060LXZ4</accession>
<protein>
    <submittedName>
        <fullName evidence="5">Methylase</fullName>
    </submittedName>
</protein>
<keyword evidence="2 3" id="KW-0802">TPR repeat</keyword>
<keyword evidence="6" id="KW-1185">Reference proteome</keyword>
<dbReference type="Proteomes" id="UP000027142">
    <property type="component" value="Chromosome"/>
</dbReference>
<dbReference type="OrthoDB" id="2957368at2"/>
<dbReference type="PANTHER" id="PTHR44858:SF1">
    <property type="entry name" value="UDP-N-ACETYLGLUCOSAMINE--PEPTIDE N-ACETYLGLUCOSAMINYLTRANSFERASE SPINDLY-RELATED"/>
    <property type="match status" value="1"/>
</dbReference>
<evidence type="ECO:0000313" key="6">
    <source>
        <dbReference type="Proteomes" id="UP000027142"/>
    </source>
</evidence>
<dbReference type="PATRIC" id="fig|1246626.3.peg.3548"/>
<dbReference type="RefSeq" id="WP_038483724.1">
    <property type="nucleotide sequence ID" value="NZ_CP003923.1"/>
</dbReference>
<keyword evidence="1" id="KW-0677">Repeat</keyword>
<dbReference type="EMBL" id="CP003923">
    <property type="protein sequence ID" value="AIC96106.1"/>
    <property type="molecule type" value="Genomic_DNA"/>
</dbReference>
<feature type="repeat" description="TPR" evidence="3">
    <location>
        <begin position="133"/>
        <end position="166"/>
    </location>
</feature>
<evidence type="ECO:0000256" key="1">
    <source>
        <dbReference type="ARBA" id="ARBA00022737"/>
    </source>
</evidence>
<dbReference type="Pfam" id="PF13181">
    <property type="entry name" value="TPR_8"/>
    <property type="match status" value="1"/>
</dbReference>
<dbReference type="SUPFAM" id="SSF48452">
    <property type="entry name" value="TPR-like"/>
    <property type="match status" value="1"/>
</dbReference>
<dbReference type="SMART" id="SM00028">
    <property type="entry name" value="TPR"/>
    <property type="match status" value="4"/>
</dbReference>
<keyword evidence="4" id="KW-0175">Coiled coil</keyword>
<dbReference type="GO" id="GO:0008168">
    <property type="term" value="F:methyltransferase activity"/>
    <property type="evidence" value="ECO:0007669"/>
    <property type="project" value="UniProtKB-KW"/>
</dbReference>
<evidence type="ECO:0000313" key="5">
    <source>
        <dbReference type="EMBL" id="AIC96106.1"/>
    </source>
</evidence>
<dbReference type="AlphaFoldDB" id="A0A060LXZ4"/>
<evidence type="ECO:0000256" key="2">
    <source>
        <dbReference type="ARBA" id="ARBA00022803"/>
    </source>
</evidence>
<dbReference type="STRING" id="1246626.BleG1_3559"/>
<dbReference type="PANTHER" id="PTHR44858">
    <property type="entry name" value="TETRATRICOPEPTIDE REPEAT PROTEIN 6"/>
    <property type="match status" value="1"/>
</dbReference>
<dbReference type="InterPro" id="IPR050498">
    <property type="entry name" value="Ycf3"/>
</dbReference>
<proteinExistence type="predicted"/>